<accession>A0ABR3ZZX4</accession>
<gene>
    <name evidence="1" type="ORF">N7G274_008528</name>
</gene>
<dbReference type="EMBL" id="JBEFKJ010000030">
    <property type="protein sequence ID" value="KAL2038770.1"/>
    <property type="molecule type" value="Genomic_DNA"/>
</dbReference>
<sequence>MKMSRGFVAARNWTDIVAPRSTIIISAMVDDTLRSDGIYFRDRCCAREILAQSVVDCSPRPAQAVALHLSQRLLSLPYTRLTSLVSREGGEGESTTCPGMLRGRVAISMQNKKYLRRIG</sequence>
<keyword evidence="2" id="KW-1185">Reference proteome</keyword>
<comment type="caution">
    <text evidence="1">The sequence shown here is derived from an EMBL/GenBank/DDBJ whole genome shotgun (WGS) entry which is preliminary data.</text>
</comment>
<dbReference type="Proteomes" id="UP001590950">
    <property type="component" value="Unassembled WGS sequence"/>
</dbReference>
<proteinExistence type="predicted"/>
<organism evidence="1 2">
    <name type="scientific">Stereocaulon virgatum</name>
    <dbReference type="NCBI Taxonomy" id="373712"/>
    <lineage>
        <taxon>Eukaryota</taxon>
        <taxon>Fungi</taxon>
        <taxon>Dikarya</taxon>
        <taxon>Ascomycota</taxon>
        <taxon>Pezizomycotina</taxon>
        <taxon>Lecanoromycetes</taxon>
        <taxon>OSLEUM clade</taxon>
        <taxon>Lecanoromycetidae</taxon>
        <taxon>Lecanorales</taxon>
        <taxon>Lecanorineae</taxon>
        <taxon>Stereocaulaceae</taxon>
        <taxon>Stereocaulon</taxon>
    </lineage>
</organism>
<reference evidence="1 2" key="1">
    <citation type="submission" date="2024-09" db="EMBL/GenBank/DDBJ databases">
        <title>Rethinking Asexuality: The Enigmatic Case of Functional Sexual Genes in Lepraria (Stereocaulaceae).</title>
        <authorList>
            <person name="Doellman M."/>
            <person name="Sun Y."/>
            <person name="Barcenas-Pena A."/>
            <person name="Lumbsch H.T."/>
            <person name="Grewe F."/>
        </authorList>
    </citation>
    <scope>NUCLEOTIDE SEQUENCE [LARGE SCALE GENOMIC DNA]</scope>
    <source>
        <strain evidence="1 2">Mercado 3170</strain>
    </source>
</reference>
<protein>
    <submittedName>
        <fullName evidence="1">Uncharacterized protein</fullName>
    </submittedName>
</protein>
<name>A0ABR3ZZX4_9LECA</name>
<evidence type="ECO:0000313" key="1">
    <source>
        <dbReference type="EMBL" id="KAL2038770.1"/>
    </source>
</evidence>
<evidence type="ECO:0000313" key="2">
    <source>
        <dbReference type="Proteomes" id="UP001590950"/>
    </source>
</evidence>